<dbReference type="Pfam" id="PF07690">
    <property type="entry name" value="MFS_1"/>
    <property type="match status" value="1"/>
</dbReference>
<feature type="transmembrane region" description="Helical" evidence="6">
    <location>
        <begin position="79"/>
        <end position="98"/>
    </location>
</feature>
<keyword evidence="2" id="KW-0813">Transport</keyword>
<dbReference type="InterPro" id="IPR036259">
    <property type="entry name" value="MFS_trans_sf"/>
</dbReference>
<proteinExistence type="predicted"/>
<accession>A0A5B3GJQ0</accession>
<feature type="transmembrane region" description="Helical" evidence="6">
    <location>
        <begin position="313"/>
        <end position="334"/>
    </location>
</feature>
<keyword evidence="3 6" id="KW-0812">Transmembrane</keyword>
<evidence type="ECO:0000256" key="5">
    <source>
        <dbReference type="ARBA" id="ARBA00023136"/>
    </source>
</evidence>
<dbReference type="GO" id="GO:0022857">
    <property type="term" value="F:transmembrane transporter activity"/>
    <property type="evidence" value="ECO:0007669"/>
    <property type="project" value="InterPro"/>
</dbReference>
<evidence type="ECO:0000313" key="7">
    <source>
        <dbReference type="EMBL" id="KAA2373935.1"/>
    </source>
</evidence>
<dbReference type="Gene3D" id="1.20.1250.20">
    <property type="entry name" value="MFS general substrate transporter like domains"/>
    <property type="match status" value="2"/>
</dbReference>
<evidence type="ECO:0000256" key="1">
    <source>
        <dbReference type="ARBA" id="ARBA00004141"/>
    </source>
</evidence>
<organism evidence="7 8">
    <name type="scientific">Alistipes onderdonkii</name>
    <dbReference type="NCBI Taxonomy" id="328813"/>
    <lineage>
        <taxon>Bacteria</taxon>
        <taxon>Pseudomonadati</taxon>
        <taxon>Bacteroidota</taxon>
        <taxon>Bacteroidia</taxon>
        <taxon>Bacteroidales</taxon>
        <taxon>Rikenellaceae</taxon>
        <taxon>Alistipes</taxon>
    </lineage>
</organism>
<evidence type="ECO:0000256" key="6">
    <source>
        <dbReference type="SAM" id="Phobius"/>
    </source>
</evidence>
<name>A0A5B3GJQ0_9BACT</name>
<feature type="transmembrane region" description="Helical" evidence="6">
    <location>
        <begin position="405"/>
        <end position="427"/>
    </location>
</feature>
<dbReference type="InterPro" id="IPR011701">
    <property type="entry name" value="MFS"/>
</dbReference>
<dbReference type="InterPro" id="IPR004752">
    <property type="entry name" value="AmpG_permease/AT-1"/>
</dbReference>
<comment type="caution">
    <text evidence="7">The sequence shown here is derived from an EMBL/GenBank/DDBJ whole genome shotgun (WGS) entry which is preliminary data.</text>
</comment>
<feature type="transmembrane region" description="Helical" evidence="6">
    <location>
        <begin position="189"/>
        <end position="206"/>
    </location>
</feature>
<feature type="transmembrane region" description="Helical" evidence="6">
    <location>
        <begin position="375"/>
        <end position="399"/>
    </location>
</feature>
<dbReference type="PANTHER" id="PTHR12778:SF10">
    <property type="entry name" value="MAJOR FACILITATOR SUPERFAMILY DOMAIN-CONTAINING PROTEIN 3"/>
    <property type="match status" value="1"/>
</dbReference>
<comment type="subcellular location">
    <subcellularLocation>
        <location evidence="1">Membrane</location>
        <topology evidence="1">Multi-pass membrane protein</topology>
    </subcellularLocation>
</comment>
<evidence type="ECO:0000313" key="8">
    <source>
        <dbReference type="Proteomes" id="UP000322940"/>
    </source>
</evidence>
<reference evidence="7 8" key="1">
    <citation type="journal article" date="2019" name="Nat. Med.">
        <title>A library of human gut bacterial isolates paired with longitudinal multiomics data enables mechanistic microbiome research.</title>
        <authorList>
            <person name="Poyet M."/>
            <person name="Groussin M."/>
            <person name="Gibbons S.M."/>
            <person name="Avila-Pacheco J."/>
            <person name="Jiang X."/>
            <person name="Kearney S.M."/>
            <person name="Perrotta A.R."/>
            <person name="Berdy B."/>
            <person name="Zhao S."/>
            <person name="Lieberman T.D."/>
            <person name="Swanson P.K."/>
            <person name="Smith M."/>
            <person name="Roesemann S."/>
            <person name="Alexander J.E."/>
            <person name="Rich S.A."/>
            <person name="Livny J."/>
            <person name="Vlamakis H."/>
            <person name="Clish C."/>
            <person name="Bullock K."/>
            <person name="Deik A."/>
            <person name="Scott J."/>
            <person name="Pierce K.A."/>
            <person name="Xavier R.J."/>
            <person name="Alm E.J."/>
        </authorList>
    </citation>
    <scope>NUCLEOTIDE SEQUENCE [LARGE SCALE GENOMIC DNA]</scope>
    <source>
        <strain evidence="7 8">BIOML-A266</strain>
    </source>
</reference>
<feature type="transmembrane region" description="Helical" evidence="6">
    <location>
        <begin position="50"/>
        <end position="67"/>
    </location>
</feature>
<dbReference type="AlphaFoldDB" id="A0A5B3GJQ0"/>
<dbReference type="GO" id="GO:0016020">
    <property type="term" value="C:membrane"/>
    <property type="evidence" value="ECO:0007669"/>
    <property type="project" value="UniProtKB-SubCell"/>
</dbReference>
<keyword evidence="4 6" id="KW-1133">Transmembrane helix</keyword>
<dbReference type="SUPFAM" id="SSF103473">
    <property type="entry name" value="MFS general substrate transporter"/>
    <property type="match status" value="1"/>
</dbReference>
<evidence type="ECO:0000256" key="4">
    <source>
        <dbReference type="ARBA" id="ARBA00022989"/>
    </source>
</evidence>
<feature type="transmembrane region" description="Helical" evidence="6">
    <location>
        <begin position="104"/>
        <end position="126"/>
    </location>
</feature>
<dbReference type="EMBL" id="VVXH01000038">
    <property type="protein sequence ID" value="KAA2373935.1"/>
    <property type="molecule type" value="Genomic_DNA"/>
</dbReference>
<dbReference type="Proteomes" id="UP000322940">
    <property type="component" value="Unassembled WGS sequence"/>
</dbReference>
<feature type="transmembrane region" description="Helical" evidence="6">
    <location>
        <begin position="282"/>
        <end position="306"/>
    </location>
</feature>
<evidence type="ECO:0000256" key="3">
    <source>
        <dbReference type="ARBA" id="ARBA00022692"/>
    </source>
</evidence>
<protein>
    <submittedName>
        <fullName evidence="7">AmpG family muropeptide MFS transporter</fullName>
    </submittedName>
</protein>
<feature type="transmembrane region" description="Helical" evidence="6">
    <location>
        <begin position="241"/>
        <end position="262"/>
    </location>
</feature>
<evidence type="ECO:0000256" key="2">
    <source>
        <dbReference type="ARBA" id="ARBA00022448"/>
    </source>
</evidence>
<gene>
    <name evidence="7" type="ORF">F2Y10_16400</name>
</gene>
<feature type="transmembrane region" description="Helical" evidence="6">
    <location>
        <begin position="340"/>
        <end position="363"/>
    </location>
</feature>
<sequence>MNQLTQNSRQSLSPLRWVPSLYFAMGLPFVVLNMVSAVLFKDLGISDAQIAFWTSLIMWPWTIKFLWSPFLEIFRTKKFFVVTTQLLSGILFGLAALSLHLPHFFAVTVAVFAAVAFSGATHDIAADGVYMSELSPASQAKYIGWQGAFYNLAKLVATGGLVWLAGWLYEGFSTSGTASFDAYVRSWTVVLLLLCVTLVALGLYHLRALSSGGSASEGRSLRDGLSGLKEVIAAFFTKRHIWYYIAFIILYRLGEGFVMKIVPLFLKADTASGGLGLTNQQIGLYYGTFGAGAFLLGSLLAGYYIARRGLRRTLFTLCCIFNLPFGVYALLAWFQPSSMWLVGGGIVVEYFGYGFGFVGLTLFMMQQVAPGRHQMAHYAFASGIMNLSVMLTGMASGFLSDLMSYRIFFLAVMLATIPAFVITRLVPFTYDDKPNDK</sequence>
<keyword evidence="5 6" id="KW-0472">Membrane</keyword>
<dbReference type="PANTHER" id="PTHR12778">
    <property type="entry name" value="SOLUTE CARRIER FAMILY 33 ACETYL-COA TRANSPORTER -RELATED"/>
    <property type="match status" value="1"/>
</dbReference>
<feature type="transmembrane region" description="Helical" evidence="6">
    <location>
        <begin position="147"/>
        <end position="169"/>
    </location>
</feature>
<feature type="transmembrane region" description="Helical" evidence="6">
    <location>
        <begin position="21"/>
        <end position="38"/>
    </location>
</feature>